<evidence type="ECO:0000313" key="2">
    <source>
        <dbReference type="Proteomes" id="UP000018130"/>
    </source>
</evidence>
<comment type="caution">
    <text evidence="1">The sequence shown here is derived from an EMBL/GenBank/DDBJ whole genome shotgun (WGS) entry which is preliminary data.</text>
</comment>
<dbReference type="AlphaFoldDB" id="T2JS56"/>
<gene>
    <name evidence="1" type="ORF">CWATWH0402_1753</name>
</gene>
<organism evidence="1 2">
    <name type="scientific">Crocosphaera watsonii WH 0402</name>
    <dbReference type="NCBI Taxonomy" id="1284629"/>
    <lineage>
        <taxon>Bacteria</taxon>
        <taxon>Bacillati</taxon>
        <taxon>Cyanobacteriota</taxon>
        <taxon>Cyanophyceae</taxon>
        <taxon>Oscillatoriophycideae</taxon>
        <taxon>Chroococcales</taxon>
        <taxon>Aphanothecaceae</taxon>
        <taxon>Crocosphaera</taxon>
    </lineage>
</organism>
<dbReference type="RefSeq" id="WP_231599309.1">
    <property type="nucleotide sequence ID" value="NZ_CAQN01000665.1"/>
</dbReference>
<proteinExistence type="predicted"/>
<sequence>MSQKKLDLDALKKRIAALPPEKRAIFEEQLKKEIYKFLNKLLQNV</sequence>
<protein>
    <submittedName>
        <fullName evidence="1">Uncharacterized protein</fullName>
    </submittedName>
</protein>
<accession>T2JS56</accession>
<dbReference type="EMBL" id="CAQN01000665">
    <property type="protein sequence ID" value="CCQ67854.1"/>
    <property type="molecule type" value="Genomic_DNA"/>
</dbReference>
<name>T2JS56_CROWT</name>
<reference evidence="1 2" key="2">
    <citation type="submission" date="2013-09" db="EMBL/GenBank/DDBJ databases">
        <title>Whole genome comparison of six Crocosphaera watsonii strains with differing phenotypes.</title>
        <authorList>
            <person name="Bench S.R."/>
            <person name="Heller P."/>
            <person name="Frank I."/>
            <person name="Arciniega M."/>
            <person name="Shilova I.N."/>
            <person name="Zehr J.P."/>
        </authorList>
    </citation>
    <scope>NUCLEOTIDE SEQUENCE [LARGE SCALE GENOMIC DNA]</scope>
    <source>
        <strain evidence="1 2">WH 0402</strain>
    </source>
</reference>
<dbReference type="Proteomes" id="UP000018130">
    <property type="component" value="Unassembled WGS sequence"/>
</dbReference>
<evidence type="ECO:0000313" key="1">
    <source>
        <dbReference type="EMBL" id="CCQ67854.1"/>
    </source>
</evidence>
<reference evidence="1 2" key="1">
    <citation type="submission" date="2013-01" db="EMBL/GenBank/DDBJ databases">
        <authorList>
            <person name="Bench S."/>
        </authorList>
    </citation>
    <scope>NUCLEOTIDE SEQUENCE [LARGE SCALE GENOMIC DNA]</scope>
    <source>
        <strain evidence="1 2">WH 0402</strain>
    </source>
</reference>